<proteinExistence type="predicted"/>
<evidence type="ECO:0000313" key="1">
    <source>
        <dbReference type="EMBL" id="GAL65148.1"/>
    </source>
</evidence>
<dbReference type="AlphaFoldDB" id="A0A090VM97"/>
<evidence type="ECO:0000313" key="2">
    <source>
        <dbReference type="Proteomes" id="UP000029644"/>
    </source>
</evidence>
<dbReference type="Proteomes" id="UP000029644">
    <property type="component" value="Unassembled WGS sequence"/>
</dbReference>
<name>A0A090VM97_9FLAO</name>
<comment type="caution">
    <text evidence="1">The sequence shown here is derived from an EMBL/GenBank/DDBJ whole genome shotgun (WGS) entry which is preliminary data.</text>
</comment>
<gene>
    <name evidence="1" type="ORF">JCM19300_2027</name>
</gene>
<reference evidence="1 2" key="1">
    <citation type="journal article" date="2014" name="Genome Announc.">
        <title>Draft Genome Sequences of Marine Flavobacterium Algibacter lectus Strains SS8 and NR4.</title>
        <authorList>
            <person name="Takatani N."/>
            <person name="Nakanishi M."/>
            <person name="Meirelles P."/>
            <person name="Mino S."/>
            <person name="Suda W."/>
            <person name="Oshima K."/>
            <person name="Hattori M."/>
            <person name="Ohkuma M."/>
            <person name="Hosokawa M."/>
            <person name="Miyashita K."/>
            <person name="Thompson F.L."/>
            <person name="Niwa A."/>
            <person name="Sawabe T."/>
            <person name="Sawabe T."/>
        </authorList>
    </citation>
    <scope>NUCLEOTIDE SEQUENCE [LARGE SCALE GENOMIC DNA]</scope>
    <source>
        <strain evidence="1 2">JCM 19300</strain>
    </source>
</reference>
<sequence>MARLCAGLKIDKIFGHGLSRSFLFGFVSLVITKPNQQDLAA</sequence>
<organism evidence="1 2">
    <name type="scientific">Algibacter lectus</name>
    <dbReference type="NCBI Taxonomy" id="221126"/>
    <lineage>
        <taxon>Bacteria</taxon>
        <taxon>Pseudomonadati</taxon>
        <taxon>Bacteroidota</taxon>
        <taxon>Flavobacteriia</taxon>
        <taxon>Flavobacteriales</taxon>
        <taxon>Flavobacteriaceae</taxon>
        <taxon>Algibacter</taxon>
    </lineage>
</organism>
<accession>A0A090VM97</accession>
<dbReference type="EMBL" id="BBNQ01000042">
    <property type="protein sequence ID" value="GAL65148.1"/>
    <property type="molecule type" value="Genomic_DNA"/>
</dbReference>
<protein>
    <submittedName>
        <fullName evidence="1">Uncharacterized protein</fullName>
    </submittedName>
</protein>